<dbReference type="AlphaFoldDB" id="A0A4C1WZP3"/>
<accession>A0A4C1WZP3</accession>
<gene>
    <name evidence="2" type="ORF">EVAR_41487_1</name>
</gene>
<comment type="caution">
    <text evidence="2">The sequence shown here is derived from an EMBL/GenBank/DDBJ whole genome shotgun (WGS) entry which is preliminary data.</text>
</comment>
<organism evidence="2 3">
    <name type="scientific">Eumeta variegata</name>
    <name type="common">Bagworm moth</name>
    <name type="synonym">Eumeta japonica</name>
    <dbReference type="NCBI Taxonomy" id="151549"/>
    <lineage>
        <taxon>Eukaryota</taxon>
        <taxon>Metazoa</taxon>
        <taxon>Ecdysozoa</taxon>
        <taxon>Arthropoda</taxon>
        <taxon>Hexapoda</taxon>
        <taxon>Insecta</taxon>
        <taxon>Pterygota</taxon>
        <taxon>Neoptera</taxon>
        <taxon>Endopterygota</taxon>
        <taxon>Lepidoptera</taxon>
        <taxon>Glossata</taxon>
        <taxon>Ditrysia</taxon>
        <taxon>Tineoidea</taxon>
        <taxon>Psychidae</taxon>
        <taxon>Oiketicinae</taxon>
        <taxon>Eumeta</taxon>
    </lineage>
</organism>
<sequence>MRRQSGHERSSFVFTPAYCGVCTPSLRPASAPRMRSHKTSSDPIRGDKRSSVDGQRLLSVIGVRSNSDLISVMLH</sequence>
<proteinExistence type="predicted"/>
<dbReference type="EMBL" id="BGZK01000702">
    <property type="protein sequence ID" value="GBP56851.1"/>
    <property type="molecule type" value="Genomic_DNA"/>
</dbReference>
<evidence type="ECO:0000313" key="2">
    <source>
        <dbReference type="EMBL" id="GBP56851.1"/>
    </source>
</evidence>
<name>A0A4C1WZP3_EUMVA</name>
<reference evidence="2 3" key="1">
    <citation type="journal article" date="2019" name="Commun. Biol.">
        <title>The bagworm genome reveals a unique fibroin gene that provides high tensile strength.</title>
        <authorList>
            <person name="Kono N."/>
            <person name="Nakamura H."/>
            <person name="Ohtoshi R."/>
            <person name="Tomita M."/>
            <person name="Numata K."/>
            <person name="Arakawa K."/>
        </authorList>
    </citation>
    <scope>NUCLEOTIDE SEQUENCE [LARGE SCALE GENOMIC DNA]</scope>
</reference>
<dbReference type="Proteomes" id="UP000299102">
    <property type="component" value="Unassembled WGS sequence"/>
</dbReference>
<evidence type="ECO:0000256" key="1">
    <source>
        <dbReference type="SAM" id="MobiDB-lite"/>
    </source>
</evidence>
<feature type="region of interest" description="Disordered" evidence="1">
    <location>
        <begin position="25"/>
        <end position="51"/>
    </location>
</feature>
<evidence type="ECO:0000313" key="3">
    <source>
        <dbReference type="Proteomes" id="UP000299102"/>
    </source>
</evidence>
<protein>
    <submittedName>
        <fullName evidence="2">Uncharacterized protein</fullName>
    </submittedName>
</protein>
<keyword evidence="3" id="KW-1185">Reference proteome</keyword>